<dbReference type="SMART" id="SM00456">
    <property type="entry name" value="WW"/>
    <property type="match status" value="1"/>
</dbReference>
<feature type="compositionally biased region" description="Polar residues" evidence="1">
    <location>
        <begin position="186"/>
        <end position="200"/>
    </location>
</feature>
<feature type="region of interest" description="Disordered" evidence="1">
    <location>
        <begin position="260"/>
        <end position="294"/>
    </location>
</feature>
<feature type="compositionally biased region" description="Polar residues" evidence="1">
    <location>
        <begin position="23"/>
        <end position="35"/>
    </location>
</feature>
<accession>A0A0K0G0T1</accession>
<protein>
    <submittedName>
        <fullName evidence="4">WW domain-containing protein</fullName>
    </submittedName>
</protein>
<name>A0A0K0G0T1_STRVS</name>
<dbReference type="CDD" id="cd00201">
    <property type="entry name" value="WW"/>
    <property type="match status" value="1"/>
</dbReference>
<evidence type="ECO:0000259" key="2">
    <source>
        <dbReference type="PROSITE" id="PS50020"/>
    </source>
</evidence>
<evidence type="ECO:0000256" key="1">
    <source>
        <dbReference type="SAM" id="MobiDB-lite"/>
    </source>
</evidence>
<feature type="region of interest" description="Disordered" evidence="1">
    <location>
        <begin position="1"/>
        <end position="37"/>
    </location>
</feature>
<dbReference type="PROSITE" id="PS50020">
    <property type="entry name" value="WW_DOMAIN_2"/>
    <property type="match status" value="1"/>
</dbReference>
<sequence length="745" mass="86090">MNNDGIDKASKENYRSSKRDSTKGQQTMTTSSTGVKQKIEWVEVKSKTGKFYYYNKYINKSMWEKPSVYMPYQESSKIVDQSSCQNGNSGSGSKFSKGSPKIKRLDNGLRPIFGKDASALNHQSEHSNKRNVHSSGKGENGFEVNGRRTSGEENNTSGIPAKKFRLEDGGAISISETESSSANNTPKRSASKVSTDSSKNGYDVKKNNTSRDNCPETPKTPKQMPKSKDYFYSPRYSPVHREYKKKDYIYKKQKSLLRSPVRYPKNNGHGNINGNSSHVNGHASNDNYDSDRSLDDNSKYYSIRKELDRCYSRYKFYRRPRSRSFERRRRSYSSEGSYHSPRRYKSTLSSRRNYREYSLSRNRNWRSINVDGQYINGKYDANKIHMNISEIVERARDGSINKRIRSPIRELDDYKSRYYKNLRTSKSLSKIDNEEKVSDENAKDLKIKRSKSMQKMKALFQAENISDIDSPALEENNKNLINAKPISKENEETKAIEKVLTEESSNLSDSKSVSKTQVLGKKEKVNDKSKGKVNIDDIKLEDDPIMKEIVKMEEKKLAHFSETFEIRLCNRKTLGKIEIPHYDGSTEALNDAMAFLKLKLPNSLNDIQLMRKEMIKPSLESNNINIVSRNIVLECKKKDNEVITALYKAHLEAEVSKHKVTFQEFSADYNFYRAQVEFGREVGHIHYDGCTCPDDLKNFRIRTDEDEKYYKSIMNTFKLKNYPVEMKEQVKKNVNELNQRLQLLS</sequence>
<organism evidence="3 4">
    <name type="scientific">Strongyloides venezuelensis</name>
    <name type="common">Threadworm</name>
    <dbReference type="NCBI Taxonomy" id="75913"/>
    <lineage>
        <taxon>Eukaryota</taxon>
        <taxon>Metazoa</taxon>
        <taxon>Ecdysozoa</taxon>
        <taxon>Nematoda</taxon>
        <taxon>Chromadorea</taxon>
        <taxon>Rhabditida</taxon>
        <taxon>Tylenchina</taxon>
        <taxon>Panagrolaimomorpha</taxon>
        <taxon>Strongyloidoidea</taxon>
        <taxon>Strongyloididae</taxon>
        <taxon>Strongyloides</taxon>
    </lineage>
</organism>
<feature type="compositionally biased region" description="Low complexity" evidence="1">
    <location>
        <begin position="81"/>
        <end position="99"/>
    </location>
</feature>
<reference evidence="3" key="1">
    <citation type="submission" date="2014-07" db="EMBL/GenBank/DDBJ databases">
        <authorList>
            <person name="Martin A.A"/>
            <person name="De Silva N."/>
        </authorList>
    </citation>
    <scope>NUCLEOTIDE SEQUENCE</scope>
</reference>
<evidence type="ECO:0000313" key="4">
    <source>
        <dbReference type="WBParaSite" id="SVE_1831700.1"/>
    </source>
</evidence>
<dbReference type="InterPro" id="IPR001202">
    <property type="entry name" value="WW_dom"/>
</dbReference>
<dbReference type="SUPFAM" id="SSF51045">
    <property type="entry name" value="WW domain"/>
    <property type="match status" value="1"/>
</dbReference>
<dbReference type="Proteomes" id="UP000035680">
    <property type="component" value="Unassembled WGS sequence"/>
</dbReference>
<feature type="compositionally biased region" description="Basic and acidic residues" evidence="1">
    <location>
        <begin position="1"/>
        <end position="22"/>
    </location>
</feature>
<feature type="region of interest" description="Disordered" evidence="1">
    <location>
        <begin position="77"/>
        <end position="237"/>
    </location>
</feature>
<dbReference type="InterPro" id="IPR036020">
    <property type="entry name" value="WW_dom_sf"/>
</dbReference>
<proteinExistence type="predicted"/>
<dbReference type="Gene3D" id="2.20.70.10">
    <property type="match status" value="1"/>
</dbReference>
<reference evidence="4" key="2">
    <citation type="submission" date="2015-08" db="UniProtKB">
        <authorList>
            <consortium name="WormBaseParasite"/>
        </authorList>
    </citation>
    <scope>IDENTIFICATION</scope>
</reference>
<feature type="domain" description="WW" evidence="2">
    <location>
        <begin position="41"/>
        <end position="68"/>
    </location>
</feature>
<dbReference type="WBParaSite" id="SVE_1831700.1">
    <property type="protein sequence ID" value="SVE_1831700.1"/>
    <property type="gene ID" value="SVE_1831700"/>
</dbReference>
<feature type="compositionally biased region" description="Basic residues" evidence="1">
    <location>
        <begin position="322"/>
        <end position="331"/>
    </location>
</feature>
<feature type="region of interest" description="Disordered" evidence="1">
    <location>
        <begin position="322"/>
        <end position="351"/>
    </location>
</feature>
<keyword evidence="3" id="KW-1185">Reference proteome</keyword>
<dbReference type="AlphaFoldDB" id="A0A0K0G0T1"/>
<evidence type="ECO:0000313" key="3">
    <source>
        <dbReference type="Proteomes" id="UP000035680"/>
    </source>
</evidence>
<feature type="compositionally biased region" description="Low complexity" evidence="1">
    <location>
        <begin position="266"/>
        <end position="282"/>
    </location>
</feature>
<feature type="compositionally biased region" description="Low complexity" evidence="1">
    <location>
        <begin position="169"/>
        <end position="185"/>
    </location>
</feature>